<accession>A0A8K0GZT1</accession>
<sequence length="77" mass="8505">MSITARPTSPDLDIATSRTGFDTELGKSIRNTSESVRTSSNHTTVPRRSHCGTLLATSNEELGVIDDKVEDEWRLIM</sequence>
<organism evidence="2 3">
    <name type="scientific">Rhamnella rubrinervis</name>
    <dbReference type="NCBI Taxonomy" id="2594499"/>
    <lineage>
        <taxon>Eukaryota</taxon>
        <taxon>Viridiplantae</taxon>
        <taxon>Streptophyta</taxon>
        <taxon>Embryophyta</taxon>
        <taxon>Tracheophyta</taxon>
        <taxon>Spermatophyta</taxon>
        <taxon>Magnoliopsida</taxon>
        <taxon>eudicotyledons</taxon>
        <taxon>Gunneridae</taxon>
        <taxon>Pentapetalae</taxon>
        <taxon>rosids</taxon>
        <taxon>fabids</taxon>
        <taxon>Rosales</taxon>
        <taxon>Rhamnaceae</taxon>
        <taxon>rhamnoid group</taxon>
        <taxon>Rhamneae</taxon>
        <taxon>Rhamnella</taxon>
    </lineage>
</organism>
<gene>
    <name evidence="2" type="ORF">FNV43_RR16927</name>
</gene>
<keyword evidence="3" id="KW-1185">Reference proteome</keyword>
<feature type="region of interest" description="Disordered" evidence="1">
    <location>
        <begin position="23"/>
        <end position="47"/>
    </location>
</feature>
<dbReference type="Proteomes" id="UP000796880">
    <property type="component" value="Unassembled WGS sequence"/>
</dbReference>
<proteinExistence type="predicted"/>
<name>A0A8K0GZT1_9ROSA</name>
<feature type="compositionally biased region" description="Polar residues" evidence="1">
    <location>
        <begin position="29"/>
        <end position="44"/>
    </location>
</feature>
<dbReference type="AlphaFoldDB" id="A0A8K0GZT1"/>
<protein>
    <submittedName>
        <fullName evidence="2">Uncharacterized protein</fullName>
    </submittedName>
</protein>
<reference evidence="2" key="1">
    <citation type="submission" date="2020-03" db="EMBL/GenBank/DDBJ databases">
        <title>A high-quality chromosome-level genome assembly of a woody plant with both climbing and erect habits, Rhamnella rubrinervis.</title>
        <authorList>
            <person name="Lu Z."/>
            <person name="Yang Y."/>
            <person name="Zhu X."/>
            <person name="Sun Y."/>
        </authorList>
    </citation>
    <scope>NUCLEOTIDE SEQUENCE</scope>
    <source>
        <strain evidence="2">BYM</strain>
        <tissue evidence="2">Leaf</tissue>
    </source>
</reference>
<evidence type="ECO:0000313" key="2">
    <source>
        <dbReference type="EMBL" id="KAF3443008.1"/>
    </source>
</evidence>
<evidence type="ECO:0000313" key="3">
    <source>
        <dbReference type="Proteomes" id="UP000796880"/>
    </source>
</evidence>
<evidence type="ECO:0000256" key="1">
    <source>
        <dbReference type="SAM" id="MobiDB-lite"/>
    </source>
</evidence>
<dbReference type="EMBL" id="VOIH02000007">
    <property type="protein sequence ID" value="KAF3443008.1"/>
    <property type="molecule type" value="Genomic_DNA"/>
</dbReference>
<comment type="caution">
    <text evidence="2">The sequence shown here is derived from an EMBL/GenBank/DDBJ whole genome shotgun (WGS) entry which is preliminary data.</text>
</comment>